<sequence length="1062" mass="117469">MKDRKLRAICSSVSLAGVAAGILYAPAVSAQDAAASITGEVRRGEDQRIFQGVTIAIPELDVEDTTAADGRYRLPNVPLGEYSIVISYLGDVIDTRTIVVDEAVETFDLSLAEGALNTIVVSGIRGSLNSARAAERENDNLTNVVTADDIGAFADQNVAESLQRLPGVTVRRSEGEGQQVAIRGLSGSFVTVTVDGARIGTRDENSRSVALDIVSSDLLNGIEVSKTLLPNQDADSIAGAINLRTLSAFDRGETTSATLRGEIGYQERSDDFNPRISGDFTRIFDIGESQEFGIAASASWSRRRSIVDDFRGDDGIRSNLDGTEEQIEEIDDPALGDNAGDDDDTIDFAVSDPDQAIFSPNRIDLRSDPAERTRFSSNLNLEYRPQQDTEIYLRGTYSRFEDDDVRNRQRYELNDGDDEEILALGPNSGDITDVDTEKRFRFSDQVDELYVINGGFSHVAGDWTFEGDVNYSLNDSRTPSVEGRFRERDIRVRYENLGPDGVDFEILPNPEDADDDASVPENFDFRFLTQYDFFSEDEIFAARGDIRRDFLFNDRPAFFQFGAKYQERSRDFDVERLRVNSDDDLTLADFPLAPFDDGEIQFTFNPELDVLEDFLKDLAANGEVDQGDPFDAINSIVRDYTANEEVLAGYVMARLPITDRLEIIGGLRIERTDWNTTGFSATQRAFDDDLSDLILEYLQDDLGLTDAEVLASPLGGRFFVDEDGDLDVFEEVVNTPVGISGSNSYTDFLPNLNIRWEPIDDVVIRLSYTEALQRPDFREAAASQFIEIEDLTDEDDFEDALDAGQINGVTDIVDFLETRTSAGTEALPLRDASLNPFRAQQYDASVSWYPNSNTFLQVAAFYKDISDFILPVTLTGDDVALVGVDPTVFDRTVTYYNGDQAEIYGVEFSYTQNYTFLPAPLDGLFFAGNLTLASSSGRDEIFGEIPFPDQADLVGNASLGWEKSGFSLRGTVNYVGERLVGVRTGLLGLEFPQGDELEAARTSFDINARWEITDAIQVYADAININGAGEERFFRGGGLTGPVYNGNEQYGATYQLGARIRF</sequence>
<dbReference type="InterPro" id="IPR000531">
    <property type="entry name" value="Beta-barrel_TonB"/>
</dbReference>
<reference evidence="5 6" key="1">
    <citation type="submission" date="2015-04" db="EMBL/GenBank/DDBJ databases">
        <title>The draft genome sequence of Erythrobacr gangjinensis K7-2.</title>
        <authorList>
            <person name="Zhuang L."/>
            <person name="Liu Y."/>
            <person name="Shao Z."/>
        </authorList>
    </citation>
    <scope>NUCLEOTIDE SEQUENCE [LARGE SCALE GENOMIC DNA]</scope>
    <source>
        <strain evidence="5 6">K7-2</strain>
    </source>
</reference>
<protein>
    <submittedName>
        <fullName evidence="5">Uncharacterized protein</fullName>
    </submittedName>
</protein>
<evidence type="ECO:0000256" key="2">
    <source>
        <dbReference type="ARBA" id="ARBA00023136"/>
    </source>
</evidence>
<dbReference type="Gene3D" id="2.60.40.1120">
    <property type="entry name" value="Carboxypeptidase-like, regulatory domain"/>
    <property type="match status" value="1"/>
</dbReference>
<comment type="subcellular location">
    <subcellularLocation>
        <location evidence="1 4">Cell outer membrane</location>
    </subcellularLocation>
</comment>
<gene>
    <name evidence="5" type="ORF">AAW01_06665</name>
</gene>
<name>A0A0G9ML12_9SPHN</name>
<dbReference type="GO" id="GO:0009279">
    <property type="term" value="C:cell outer membrane"/>
    <property type="evidence" value="ECO:0007669"/>
    <property type="project" value="UniProtKB-SubCell"/>
</dbReference>
<dbReference type="Gene3D" id="2.40.170.20">
    <property type="entry name" value="TonB-dependent receptor, beta-barrel domain"/>
    <property type="match status" value="1"/>
</dbReference>
<dbReference type="InterPro" id="IPR036942">
    <property type="entry name" value="Beta-barrel_TonB_sf"/>
</dbReference>
<dbReference type="RefSeq" id="WP_047006651.1">
    <property type="nucleotide sequence ID" value="NZ_CP018097.1"/>
</dbReference>
<proteinExistence type="inferred from homology"/>
<dbReference type="PATRIC" id="fig|502682.8.peg.1358"/>
<comment type="caution">
    <text evidence="5">The sequence shown here is derived from an EMBL/GenBank/DDBJ whole genome shotgun (WGS) entry which is preliminary data.</text>
</comment>
<comment type="similarity">
    <text evidence="4">Belongs to the TonB-dependent receptor family.</text>
</comment>
<keyword evidence="3" id="KW-0998">Cell outer membrane</keyword>
<evidence type="ECO:0000256" key="3">
    <source>
        <dbReference type="ARBA" id="ARBA00023237"/>
    </source>
</evidence>
<dbReference type="STRING" id="502682.BMF35_a0329"/>
<dbReference type="PANTHER" id="PTHR40980:SF4">
    <property type="entry name" value="TONB-DEPENDENT RECEPTOR-LIKE BETA-BARREL DOMAIN-CONTAINING PROTEIN"/>
    <property type="match status" value="1"/>
</dbReference>
<dbReference type="InterPro" id="IPR013784">
    <property type="entry name" value="Carb-bd-like_fold"/>
</dbReference>
<keyword evidence="4" id="KW-0798">TonB box</keyword>
<evidence type="ECO:0000256" key="4">
    <source>
        <dbReference type="RuleBase" id="RU003357"/>
    </source>
</evidence>
<dbReference type="EMBL" id="LBHC01000002">
    <property type="protein sequence ID" value="KLE31299.1"/>
    <property type="molecule type" value="Genomic_DNA"/>
</dbReference>
<accession>A0A0G9ML12</accession>
<evidence type="ECO:0000313" key="6">
    <source>
        <dbReference type="Proteomes" id="UP000053070"/>
    </source>
</evidence>
<organism evidence="5 6">
    <name type="scientific">Aurantiacibacter gangjinensis</name>
    <dbReference type="NCBI Taxonomy" id="502682"/>
    <lineage>
        <taxon>Bacteria</taxon>
        <taxon>Pseudomonadati</taxon>
        <taxon>Pseudomonadota</taxon>
        <taxon>Alphaproteobacteria</taxon>
        <taxon>Sphingomonadales</taxon>
        <taxon>Erythrobacteraceae</taxon>
        <taxon>Aurantiacibacter</taxon>
    </lineage>
</organism>
<dbReference type="InterPro" id="IPR037066">
    <property type="entry name" value="Plug_dom_sf"/>
</dbReference>
<dbReference type="Pfam" id="PF00593">
    <property type="entry name" value="TonB_dep_Rec_b-barrel"/>
    <property type="match status" value="1"/>
</dbReference>
<dbReference type="Proteomes" id="UP000053070">
    <property type="component" value="Unassembled WGS sequence"/>
</dbReference>
<dbReference type="NCBIfam" id="TIGR01782">
    <property type="entry name" value="TonB-Xanth-Caul"/>
    <property type="match status" value="1"/>
</dbReference>
<evidence type="ECO:0000313" key="5">
    <source>
        <dbReference type="EMBL" id="KLE31299.1"/>
    </source>
</evidence>
<dbReference type="GO" id="GO:0030246">
    <property type="term" value="F:carbohydrate binding"/>
    <property type="evidence" value="ECO:0007669"/>
    <property type="project" value="InterPro"/>
</dbReference>
<dbReference type="Pfam" id="PF07715">
    <property type="entry name" value="Plug"/>
    <property type="match status" value="1"/>
</dbReference>
<dbReference type="PANTHER" id="PTHR40980">
    <property type="entry name" value="PLUG DOMAIN-CONTAINING PROTEIN"/>
    <property type="match status" value="1"/>
</dbReference>
<dbReference type="KEGG" id="egn:BMF35_a0329"/>
<dbReference type="AlphaFoldDB" id="A0A0G9ML12"/>
<keyword evidence="6" id="KW-1185">Reference proteome</keyword>
<dbReference type="OrthoDB" id="5476657at2"/>
<keyword evidence="2 4" id="KW-0472">Membrane</keyword>
<dbReference type="SUPFAM" id="SSF49452">
    <property type="entry name" value="Starch-binding domain-like"/>
    <property type="match status" value="1"/>
</dbReference>
<dbReference type="InterPro" id="IPR010104">
    <property type="entry name" value="TonB_rcpt_bac"/>
</dbReference>
<dbReference type="InterPro" id="IPR012910">
    <property type="entry name" value="Plug_dom"/>
</dbReference>
<dbReference type="SUPFAM" id="SSF56935">
    <property type="entry name" value="Porins"/>
    <property type="match status" value="1"/>
</dbReference>
<evidence type="ECO:0000256" key="1">
    <source>
        <dbReference type="ARBA" id="ARBA00004442"/>
    </source>
</evidence>
<dbReference type="Gene3D" id="2.170.130.10">
    <property type="entry name" value="TonB-dependent receptor, plug domain"/>
    <property type="match status" value="1"/>
</dbReference>